<evidence type="ECO:0000256" key="4">
    <source>
        <dbReference type="ARBA" id="ARBA00022670"/>
    </source>
</evidence>
<feature type="transmembrane region" description="Helical" evidence="13">
    <location>
        <begin position="316"/>
        <end position="337"/>
    </location>
</feature>
<evidence type="ECO:0000313" key="15">
    <source>
        <dbReference type="EMBL" id="MCC9641582.1"/>
    </source>
</evidence>
<dbReference type="Proteomes" id="UP001430306">
    <property type="component" value="Unassembled WGS sequence"/>
</dbReference>
<keyword evidence="5 13" id="KW-0812">Transmembrane</keyword>
<feature type="transmembrane region" description="Helical" evidence="13">
    <location>
        <begin position="145"/>
        <end position="165"/>
    </location>
</feature>
<feature type="transmembrane region" description="Helical" evidence="13">
    <location>
        <begin position="28"/>
        <end position="45"/>
    </location>
</feature>
<evidence type="ECO:0000256" key="8">
    <source>
        <dbReference type="ARBA" id="ARBA00022833"/>
    </source>
</evidence>
<keyword evidence="9 13" id="KW-1133">Transmembrane helix</keyword>
<comment type="similarity">
    <text evidence="3">Belongs to the peptidase M50B family.</text>
</comment>
<dbReference type="EMBL" id="JAJKFW010000006">
    <property type="protein sequence ID" value="MCC9641582.1"/>
    <property type="molecule type" value="Genomic_DNA"/>
</dbReference>
<feature type="transmembrane region" description="Helical" evidence="13">
    <location>
        <begin position="186"/>
        <end position="203"/>
    </location>
</feature>
<evidence type="ECO:0000256" key="11">
    <source>
        <dbReference type="ARBA" id="ARBA00023136"/>
    </source>
</evidence>
<protein>
    <submittedName>
        <fullName evidence="15">Peptidase M50</fullName>
    </submittedName>
</protein>
<accession>A0ABS8NDE9</accession>
<comment type="caution">
    <text evidence="15">The sequence shown here is derived from an EMBL/GenBank/DDBJ whole genome shotgun (WGS) entry which is preliminary data.</text>
</comment>
<evidence type="ECO:0000256" key="2">
    <source>
        <dbReference type="ARBA" id="ARBA00004141"/>
    </source>
</evidence>
<evidence type="ECO:0000259" key="14">
    <source>
        <dbReference type="Pfam" id="PF02163"/>
    </source>
</evidence>
<gene>
    <name evidence="15" type="ORF">LOC71_04800</name>
</gene>
<feature type="transmembrane region" description="Helical" evidence="13">
    <location>
        <begin position="101"/>
        <end position="125"/>
    </location>
</feature>
<dbReference type="InterPro" id="IPR008915">
    <property type="entry name" value="Peptidase_M50"/>
</dbReference>
<sequence>MSISDTQQLITAVRALESDSQSSLKQSLRSIASILLFVAVASFWWDAQLVSMLVGILLLHEAGHLLAMKRFGYRRLRMTFVPLLGAAVSGHALHLPAWKRAFVYFAGPVPGILLAVLLLSIDAVISESVKEAGTPPLPSLSPSNWRFELGGLALLLNWMNLLPLLPLDGGKIIQTTFARPSVQRELALRLLTIAVVVSLAFAINEPLLLLLLVPLLATLPLAIRTSRLCRQFAGFSSFASQHTTADSREVSGDHLPSCDPNQGPRSESVPLETIKDIHAALQQTPLGQLSTSQQANWVIQIYEASSSPVPSNRSRWLIWIVYLVCLGFSTGFGWWVWRKHSLVEPTLPPPEFPPIASCVLGW</sequence>
<evidence type="ECO:0000256" key="9">
    <source>
        <dbReference type="ARBA" id="ARBA00022989"/>
    </source>
</evidence>
<comment type="subcellular location">
    <subcellularLocation>
        <location evidence="2">Membrane</location>
        <topology evidence="2">Multi-pass membrane protein</topology>
    </subcellularLocation>
</comment>
<dbReference type="PANTHER" id="PTHR39188:SF3">
    <property type="entry name" value="STAGE IV SPORULATION PROTEIN FB"/>
    <property type="match status" value="1"/>
</dbReference>
<evidence type="ECO:0000256" key="5">
    <source>
        <dbReference type="ARBA" id="ARBA00022692"/>
    </source>
</evidence>
<organism evidence="15 16">
    <name type="scientific">Rhodopirellula halodulae</name>
    <dbReference type="NCBI Taxonomy" id="2894198"/>
    <lineage>
        <taxon>Bacteria</taxon>
        <taxon>Pseudomonadati</taxon>
        <taxon>Planctomycetota</taxon>
        <taxon>Planctomycetia</taxon>
        <taxon>Pirellulales</taxon>
        <taxon>Pirellulaceae</taxon>
        <taxon>Rhodopirellula</taxon>
    </lineage>
</organism>
<keyword evidence="7" id="KW-0378">Hydrolase</keyword>
<reference evidence="15" key="1">
    <citation type="submission" date="2021-11" db="EMBL/GenBank/DDBJ databases">
        <title>Genome sequence.</title>
        <authorList>
            <person name="Sun Q."/>
        </authorList>
    </citation>
    <scope>NUCLEOTIDE SEQUENCE</scope>
    <source>
        <strain evidence="15">JC740</strain>
    </source>
</reference>
<dbReference type="Pfam" id="PF02163">
    <property type="entry name" value="Peptidase_M50"/>
    <property type="match status" value="1"/>
</dbReference>
<comment type="cofactor">
    <cofactor evidence="1">
        <name>Zn(2+)</name>
        <dbReference type="ChEBI" id="CHEBI:29105"/>
    </cofactor>
</comment>
<evidence type="ECO:0000256" key="1">
    <source>
        <dbReference type="ARBA" id="ARBA00001947"/>
    </source>
</evidence>
<keyword evidence="10" id="KW-0482">Metalloprotease</keyword>
<evidence type="ECO:0000256" key="12">
    <source>
        <dbReference type="SAM" id="MobiDB-lite"/>
    </source>
</evidence>
<evidence type="ECO:0000313" key="16">
    <source>
        <dbReference type="Proteomes" id="UP001430306"/>
    </source>
</evidence>
<keyword evidence="8" id="KW-0862">Zinc</keyword>
<name>A0ABS8NDE9_9BACT</name>
<proteinExistence type="inferred from homology"/>
<evidence type="ECO:0000256" key="13">
    <source>
        <dbReference type="SAM" id="Phobius"/>
    </source>
</evidence>
<evidence type="ECO:0000256" key="7">
    <source>
        <dbReference type="ARBA" id="ARBA00022801"/>
    </source>
</evidence>
<dbReference type="RefSeq" id="WP_230271805.1">
    <property type="nucleotide sequence ID" value="NZ_JAJKFW010000006.1"/>
</dbReference>
<evidence type="ECO:0000256" key="6">
    <source>
        <dbReference type="ARBA" id="ARBA00022723"/>
    </source>
</evidence>
<feature type="domain" description="Peptidase M50" evidence="14">
    <location>
        <begin position="50"/>
        <end position="122"/>
    </location>
</feature>
<keyword evidence="11 13" id="KW-0472">Membrane</keyword>
<evidence type="ECO:0000256" key="10">
    <source>
        <dbReference type="ARBA" id="ARBA00023049"/>
    </source>
</evidence>
<keyword evidence="16" id="KW-1185">Reference proteome</keyword>
<feature type="region of interest" description="Disordered" evidence="12">
    <location>
        <begin position="246"/>
        <end position="267"/>
    </location>
</feature>
<dbReference type="PANTHER" id="PTHR39188">
    <property type="entry name" value="MEMBRANE-ASSOCIATED ZINC METALLOPROTEASE M50B"/>
    <property type="match status" value="1"/>
</dbReference>
<keyword evidence="6" id="KW-0479">Metal-binding</keyword>
<feature type="transmembrane region" description="Helical" evidence="13">
    <location>
        <begin position="209"/>
        <end position="226"/>
    </location>
</feature>
<keyword evidence="4" id="KW-0645">Protease</keyword>
<evidence type="ECO:0000256" key="3">
    <source>
        <dbReference type="ARBA" id="ARBA00007931"/>
    </source>
</evidence>